<dbReference type="InterPro" id="IPR029039">
    <property type="entry name" value="Flavoprotein-like_sf"/>
</dbReference>
<dbReference type="InterPro" id="IPR047964">
    <property type="entry name" value="EFR1-like"/>
</dbReference>
<evidence type="ECO:0000313" key="2">
    <source>
        <dbReference type="EMBL" id="MDE4908463.1"/>
    </source>
</evidence>
<accession>A0A9Q4KQ25</accession>
<protein>
    <submittedName>
        <fullName evidence="2">EFR1 family ferrodoxin</fullName>
    </submittedName>
</protein>
<proteinExistence type="predicted"/>
<sequence length="265" mass="28855">MKTTLYYFTGTGNSLWAARELARHIPDAELAPMARLIHDGGAITAPEGRIGFIFPVYIGGPPLLVSEFAKTINLDAADEIFALVTMGGCGDGAWKRIKSTLKKRSYQMDAAYSVKTPTNYMLLGDVLPEAQEIAVIAAARSDLERIAGKISRGAKGFEKGPFVMNTFNSALYPLLKGQLQAQGSRFSADKKCNNCGTCELVCPTYNITVKGVNLPEWGNACESCFACINYCPRSAIQSGKKTTSRGRYHHPDVSIKDLMIQNGRE</sequence>
<dbReference type="EMBL" id="JAKELO010000002">
    <property type="protein sequence ID" value="MDE4908463.1"/>
    <property type="molecule type" value="Genomic_DNA"/>
</dbReference>
<evidence type="ECO:0000259" key="1">
    <source>
        <dbReference type="PROSITE" id="PS51379"/>
    </source>
</evidence>
<dbReference type="AlphaFoldDB" id="A0A9Q4KQ25"/>
<dbReference type="NCBIfam" id="NF038196">
    <property type="entry name" value="ferrodoxin_EFR1"/>
    <property type="match status" value="1"/>
</dbReference>
<dbReference type="SUPFAM" id="SSF54862">
    <property type="entry name" value="4Fe-4S ferredoxins"/>
    <property type="match status" value="1"/>
</dbReference>
<dbReference type="InterPro" id="IPR017896">
    <property type="entry name" value="4Fe4S_Fe-S-bd"/>
</dbReference>
<comment type="caution">
    <text evidence="2">The sequence shown here is derived from an EMBL/GenBank/DDBJ whole genome shotgun (WGS) entry which is preliminary data.</text>
</comment>
<dbReference type="PROSITE" id="PS51379">
    <property type="entry name" value="4FE4S_FER_2"/>
    <property type="match status" value="2"/>
</dbReference>
<gene>
    <name evidence="2" type="ORF">L0665_07575</name>
</gene>
<feature type="domain" description="4Fe-4S ferredoxin-type" evidence="1">
    <location>
        <begin position="213"/>
        <end position="241"/>
    </location>
</feature>
<dbReference type="GO" id="GO:0016491">
    <property type="term" value="F:oxidoreductase activity"/>
    <property type="evidence" value="ECO:0007669"/>
    <property type="project" value="UniProtKB-ARBA"/>
</dbReference>
<keyword evidence="3" id="KW-1185">Reference proteome</keyword>
<dbReference type="Pfam" id="PF13237">
    <property type="entry name" value="Fer4_10"/>
    <property type="match status" value="1"/>
</dbReference>
<dbReference type="RefSeq" id="WP_274925090.1">
    <property type="nucleotide sequence ID" value="NZ_JAKELO010000002.1"/>
</dbReference>
<dbReference type="Proteomes" id="UP001143747">
    <property type="component" value="Unassembled WGS sequence"/>
</dbReference>
<dbReference type="SUPFAM" id="SSF52218">
    <property type="entry name" value="Flavoproteins"/>
    <property type="match status" value="1"/>
</dbReference>
<feature type="domain" description="4Fe-4S ferredoxin-type" evidence="1">
    <location>
        <begin position="184"/>
        <end position="212"/>
    </location>
</feature>
<reference evidence="2" key="1">
    <citation type="submission" date="2022-01" db="EMBL/GenBank/DDBJ databases">
        <title>Draft genome of Methanogenium marinum DSM 15558.</title>
        <authorList>
            <person name="Chen S.-C."/>
            <person name="You Y.-T."/>
        </authorList>
    </citation>
    <scope>NUCLEOTIDE SEQUENCE</scope>
    <source>
        <strain evidence="2">DSM 15558</strain>
    </source>
</reference>
<dbReference type="InterPro" id="IPR017900">
    <property type="entry name" value="4Fe4S_Fe_S_CS"/>
</dbReference>
<dbReference type="PROSITE" id="PS00198">
    <property type="entry name" value="4FE4S_FER_1"/>
    <property type="match status" value="1"/>
</dbReference>
<evidence type="ECO:0000313" key="3">
    <source>
        <dbReference type="Proteomes" id="UP001143747"/>
    </source>
</evidence>
<name>A0A9Q4KQ25_9EURY</name>
<organism evidence="2 3">
    <name type="scientific">Methanogenium marinum</name>
    <dbReference type="NCBI Taxonomy" id="348610"/>
    <lineage>
        <taxon>Archaea</taxon>
        <taxon>Methanobacteriati</taxon>
        <taxon>Methanobacteriota</taxon>
        <taxon>Stenosarchaea group</taxon>
        <taxon>Methanomicrobia</taxon>
        <taxon>Methanomicrobiales</taxon>
        <taxon>Methanomicrobiaceae</taxon>
        <taxon>Methanogenium</taxon>
    </lineage>
</organism>
<dbReference type="Gene3D" id="3.30.70.20">
    <property type="match status" value="1"/>
</dbReference>